<accession>A0A0A9G2B0</accession>
<organism evidence="1">
    <name type="scientific">Arundo donax</name>
    <name type="common">Giant reed</name>
    <name type="synonym">Donax arundinaceus</name>
    <dbReference type="NCBI Taxonomy" id="35708"/>
    <lineage>
        <taxon>Eukaryota</taxon>
        <taxon>Viridiplantae</taxon>
        <taxon>Streptophyta</taxon>
        <taxon>Embryophyta</taxon>
        <taxon>Tracheophyta</taxon>
        <taxon>Spermatophyta</taxon>
        <taxon>Magnoliopsida</taxon>
        <taxon>Liliopsida</taxon>
        <taxon>Poales</taxon>
        <taxon>Poaceae</taxon>
        <taxon>PACMAD clade</taxon>
        <taxon>Arundinoideae</taxon>
        <taxon>Arundineae</taxon>
        <taxon>Arundo</taxon>
    </lineage>
</organism>
<protein>
    <submittedName>
        <fullName evidence="1">Uncharacterized protein</fullName>
    </submittedName>
</protein>
<name>A0A0A9G2B0_ARUDO</name>
<proteinExistence type="predicted"/>
<evidence type="ECO:0000313" key="1">
    <source>
        <dbReference type="EMBL" id="JAE14793.1"/>
    </source>
</evidence>
<sequence length="14" mass="1609">MRCSSALQRGRSQE</sequence>
<reference evidence="1" key="1">
    <citation type="submission" date="2014-09" db="EMBL/GenBank/DDBJ databases">
        <authorList>
            <person name="Magalhaes I.L.F."/>
            <person name="Oliveira U."/>
            <person name="Santos F.R."/>
            <person name="Vidigal T.H.D.A."/>
            <person name="Brescovit A.D."/>
            <person name="Santos A.J."/>
        </authorList>
    </citation>
    <scope>NUCLEOTIDE SEQUENCE</scope>
    <source>
        <tissue evidence="1">Shoot tissue taken approximately 20 cm above the soil surface</tissue>
    </source>
</reference>
<dbReference type="EMBL" id="GBRH01183103">
    <property type="protein sequence ID" value="JAE14793.1"/>
    <property type="molecule type" value="Transcribed_RNA"/>
</dbReference>
<reference evidence="1" key="2">
    <citation type="journal article" date="2015" name="Data Brief">
        <title>Shoot transcriptome of the giant reed, Arundo donax.</title>
        <authorList>
            <person name="Barrero R.A."/>
            <person name="Guerrero F.D."/>
            <person name="Moolhuijzen P."/>
            <person name="Goolsby J.A."/>
            <person name="Tidwell J."/>
            <person name="Bellgard S.E."/>
            <person name="Bellgard M.I."/>
        </authorList>
    </citation>
    <scope>NUCLEOTIDE SEQUENCE</scope>
    <source>
        <tissue evidence="1">Shoot tissue taken approximately 20 cm above the soil surface</tissue>
    </source>
</reference>